<sequence length="355" mass="40277">SWWDDVKQWLKRFRNQENRGDDEQKLRWTQHSSQQLALMAKLRSTGHAVFTTFIPAGVASPCLLDDEGIIVWAEPSPYHTLSERDIIISIGGCAEVSNSNITRRNAPRYLTIGRFQETTSTISEATDEFMPDDPQQPLIDVINNNTLIALLFSGYVCGVCVRSTKTLRPFHGIQLCAVHRNQISRKQPPGECVDFKTHGLLRLTHTQPSDCHACTAIIVRQLTGRGGSMNELQMRIMSTRKVLFNNPAPEEMQVDVHDAAVYVLNGPRRAARKLIQKRHYGSRYRSYDTGSRDSYQARGWDAWNNGSSNRPYVADPKMSARFKPWLKCCVATSSHSHKGRGFLPTYRVYDSSNDF</sequence>
<gene>
    <name evidence="1" type="ORF">MSPICULIGERA_LOCUS22181</name>
</gene>
<dbReference type="AlphaFoldDB" id="A0AA36GAN1"/>
<keyword evidence="2" id="KW-1185">Reference proteome</keyword>
<dbReference type="Proteomes" id="UP001177023">
    <property type="component" value="Unassembled WGS sequence"/>
</dbReference>
<feature type="non-terminal residue" evidence="1">
    <location>
        <position position="355"/>
    </location>
</feature>
<evidence type="ECO:0000313" key="2">
    <source>
        <dbReference type="Proteomes" id="UP001177023"/>
    </source>
</evidence>
<comment type="caution">
    <text evidence="1">The sequence shown here is derived from an EMBL/GenBank/DDBJ whole genome shotgun (WGS) entry which is preliminary data.</text>
</comment>
<evidence type="ECO:0000313" key="1">
    <source>
        <dbReference type="EMBL" id="CAJ0584119.1"/>
    </source>
</evidence>
<reference evidence="1" key="1">
    <citation type="submission" date="2023-06" db="EMBL/GenBank/DDBJ databases">
        <authorList>
            <person name="Delattre M."/>
        </authorList>
    </citation>
    <scope>NUCLEOTIDE SEQUENCE</scope>
    <source>
        <strain evidence="1">AF72</strain>
    </source>
</reference>
<organism evidence="1 2">
    <name type="scientific">Mesorhabditis spiculigera</name>
    <dbReference type="NCBI Taxonomy" id="96644"/>
    <lineage>
        <taxon>Eukaryota</taxon>
        <taxon>Metazoa</taxon>
        <taxon>Ecdysozoa</taxon>
        <taxon>Nematoda</taxon>
        <taxon>Chromadorea</taxon>
        <taxon>Rhabditida</taxon>
        <taxon>Rhabditina</taxon>
        <taxon>Rhabditomorpha</taxon>
        <taxon>Rhabditoidea</taxon>
        <taxon>Rhabditidae</taxon>
        <taxon>Mesorhabditinae</taxon>
        <taxon>Mesorhabditis</taxon>
    </lineage>
</organism>
<accession>A0AA36GAN1</accession>
<name>A0AA36GAN1_9BILA</name>
<feature type="non-terminal residue" evidence="1">
    <location>
        <position position="1"/>
    </location>
</feature>
<proteinExistence type="predicted"/>
<protein>
    <submittedName>
        <fullName evidence="1">Uncharacterized protein</fullName>
    </submittedName>
</protein>
<dbReference type="EMBL" id="CATQJA010002682">
    <property type="protein sequence ID" value="CAJ0584119.1"/>
    <property type="molecule type" value="Genomic_DNA"/>
</dbReference>